<accession>A0A8H3UMJ5</accession>
<keyword evidence="3" id="KW-0175">Coiled coil</keyword>
<feature type="compositionally biased region" description="Basic and acidic residues" evidence="4">
    <location>
        <begin position="228"/>
        <end position="239"/>
    </location>
</feature>
<feature type="compositionally biased region" description="Low complexity" evidence="4">
    <location>
        <begin position="555"/>
        <end position="575"/>
    </location>
</feature>
<feature type="compositionally biased region" description="Polar residues" evidence="4">
    <location>
        <begin position="347"/>
        <end position="371"/>
    </location>
</feature>
<feature type="compositionally biased region" description="Pro residues" evidence="4">
    <location>
        <begin position="320"/>
        <end position="342"/>
    </location>
</feature>
<dbReference type="Proteomes" id="UP000447873">
    <property type="component" value="Unassembled WGS sequence"/>
</dbReference>
<dbReference type="GO" id="GO:0035267">
    <property type="term" value="C:NuA4 histone acetyltransferase complex"/>
    <property type="evidence" value="ECO:0007669"/>
    <property type="project" value="TreeGrafter"/>
</dbReference>
<evidence type="ECO:0000256" key="1">
    <source>
        <dbReference type="ARBA" id="ARBA00023117"/>
    </source>
</evidence>
<feature type="compositionally biased region" description="Pro residues" evidence="4">
    <location>
        <begin position="263"/>
        <end position="273"/>
    </location>
</feature>
<feature type="compositionally biased region" description="Pro residues" evidence="4">
    <location>
        <begin position="422"/>
        <end position="436"/>
    </location>
</feature>
<dbReference type="PANTHER" id="PTHR15398:SF4">
    <property type="entry name" value="BROMODOMAIN-CONTAINING PROTEIN 8 ISOFORM X1"/>
    <property type="match status" value="1"/>
</dbReference>
<evidence type="ECO:0000256" key="2">
    <source>
        <dbReference type="PROSITE-ProRule" id="PRU00035"/>
    </source>
</evidence>
<proteinExistence type="predicted"/>
<evidence type="ECO:0000259" key="5">
    <source>
        <dbReference type="PROSITE" id="PS50014"/>
    </source>
</evidence>
<gene>
    <name evidence="6" type="ORF">EG328_005156</name>
</gene>
<dbReference type="PANTHER" id="PTHR15398">
    <property type="entry name" value="BROMODOMAIN-CONTAINING PROTEIN 8"/>
    <property type="match status" value="1"/>
</dbReference>
<dbReference type="Pfam" id="PF00439">
    <property type="entry name" value="Bromodomain"/>
    <property type="match status" value="1"/>
</dbReference>
<feature type="region of interest" description="Disordered" evidence="4">
    <location>
        <begin position="815"/>
        <end position="864"/>
    </location>
</feature>
<feature type="coiled-coil region" evidence="3">
    <location>
        <begin position="114"/>
        <end position="141"/>
    </location>
</feature>
<feature type="region of interest" description="Disordered" evidence="4">
    <location>
        <begin position="395"/>
        <end position="445"/>
    </location>
</feature>
<sequence>MSAYTPLEALLLFQYVSNYGLSSGAVFNKVSAVLKKDQQISRSSSYDSRRLNPDALRDFFLRMLRDSKSELDDPLGVSRKRKVPSPTTPNTLDEAVQDIHLLPPLIRKLYARYREHATIEIRESERKYAKLKKELEDIESGAWNDRLQKEFDRGEWDHVIRREKPSDVDMVEPTVDRFVPFATPRPAPELPGPLPNGPTQGHVAHLPELPKEQGGAQALARASNAPERPAELVKTRVPEQPKAQSPSLRPGLNFQPSQQIPPSHSPSIPPKISPRPLSSQFAPSHHVQQAPRPTPLAPSPGPRPQEIQRAQNRTPTSPAMLPPPLPGVSPAPLPPYPFPMSPQQPSRQLSQNPYAAGQASQPHMVPGQQSYAGPHSPYAHIPPYAPPPHGGMQLEPWAVGPQTPTAARPQSFAGHPMAQTPARPPFPTHPGAPPPLGHATPYQQPIRFSPFDIASMLKTPMPNAARRPAVSTPSKAEYGTRWTPMKLPARAMKKRQSPPARPRTRSVSPISEPSKSPPPEVVASKPPSTSRQAATAPGPVPEMTARVHRSRRARGGSVASSAIGSSIRGRTRSQSVASHADDVSMIDNDSVTGRAVKNEPSTPADAMDSIHPTIEGLGTPHNSFLGTRRAALQSNTNKRKRGTRDDSEASDMTVQPRLDKGMVVAVRNFHKTSQTIMNDLTSHKHASLFNDPVKDKHAPGYSSIIKRPQNFNTIKKAISAGNRAVSAISAKDPSTALVGSPRDAGGSVVLPMSEELVPPKGIVNSAQLEKEVMRVFVNAVMFNPGDSDLVHDAREMFEGMERTIGDFRSVERSSGLASGSILPQPIRDSSSKLRESTGQASESVPDVEGDLEDTPAAAIARRRR</sequence>
<comment type="caution">
    <text evidence="6">The sequence shown here is derived from an EMBL/GenBank/DDBJ whole genome shotgun (WGS) entry which is preliminary data.</text>
</comment>
<dbReference type="InterPro" id="IPR001487">
    <property type="entry name" value="Bromodomain"/>
</dbReference>
<evidence type="ECO:0000313" key="7">
    <source>
        <dbReference type="Proteomes" id="UP000447873"/>
    </source>
</evidence>
<dbReference type="SUPFAM" id="SSF47370">
    <property type="entry name" value="Bromodomain"/>
    <property type="match status" value="1"/>
</dbReference>
<feature type="domain" description="Bromo" evidence="5">
    <location>
        <begin position="681"/>
        <end position="790"/>
    </location>
</feature>
<feature type="region of interest" description="Disordered" evidence="4">
    <location>
        <begin position="460"/>
        <end position="655"/>
    </location>
</feature>
<feature type="compositionally biased region" description="Pro residues" evidence="4">
    <location>
        <begin position="292"/>
        <end position="303"/>
    </location>
</feature>
<keyword evidence="1 2" id="KW-0103">Bromodomain</keyword>
<dbReference type="Gene3D" id="1.20.920.10">
    <property type="entry name" value="Bromodomain-like"/>
    <property type="match status" value="1"/>
</dbReference>
<reference evidence="6 7" key="1">
    <citation type="submission" date="2018-12" db="EMBL/GenBank/DDBJ databases">
        <title>Venturia inaequalis Genome Resource.</title>
        <authorList>
            <person name="Lichtner F.J."/>
        </authorList>
    </citation>
    <scope>NUCLEOTIDE SEQUENCE [LARGE SCALE GENOMIC DNA]</scope>
    <source>
        <strain evidence="6 7">120213</strain>
    </source>
</reference>
<feature type="region of interest" description="Disordered" evidence="4">
    <location>
        <begin position="71"/>
        <end position="90"/>
    </location>
</feature>
<evidence type="ECO:0000256" key="3">
    <source>
        <dbReference type="SAM" id="Coils"/>
    </source>
</evidence>
<dbReference type="GO" id="GO:0006325">
    <property type="term" value="P:chromatin organization"/>
    <property type="evidence" value="ECO:0007669"/>
    <property type="project" value="UniProtKB-ARBA"/>
</dbReference>
<dbReference type="PROSITE" id="PS50014">
    <property type="entry name" value="BROMODOMAIN_2"/>
    <property type="match status" value="1"/>
</dbReference>
<evidence type="ECO:0000313" key="6">
    <source>
        <dbReference type="EMBL" id="KAE9972142.1"/>
    </source>
</evidence>
<dbReference type="InterPro" id="IPR036427">
    <property type="entry name" value="Bromodomain-like_sf"/>
</dbReference>
<dbReference type="EMBL" id="WNWS01000278">
    <property type="protein sequence ID" value="KAE9972142.1"/>
    <property type="molecule type" value="Genomic_DNA"/>
</dbReference>
<organism evidence="6 7">
    <name type="scientific">Venturia inaequalis</name>
    <name type="common">Apple scab fungus</name>
    <dbReference type="NCBI Taxonomy" id="5025"/>
    <lineage>
        <taxon>Eukaryota</taxon>
        <taxon>Fungi</taxon>
        <taxon>Dikarya</taxon>
        <taxon>Ascomycota</taxon>
        <taxon>Pezizomycotina</taxon>
        <taxon>Dothideomycetes</taxon>
        <taxon>Pleosporomycetidae</taxon>
        <taxon>Venturiales</taxon>
        <taxon>Venturiaceae</taxon>
        <taxon>Venturia</taxon>
    </lineage>
</organism>
<protein>
    <recommendedName>
        <fullName evidence="5">Bromo domain-containing protein</fullName>
    </recommendedName>
</protein>
<evidence type="ECO:0000256" key="4">
    <source>
        <dbReference type="SAM" id="MobiDB-lite"/>
    </source>
</evidence>
<dbReference type="AlphaFoldDB" id="A0A8H3UMJ5"/>
<name>A0A8H3UMJ5_VENIN</name>
<feature type="compositionally biased region" description="Pro residues" evidence="4">
    <location>
        <begin position="183"/>
        <end position="196"/>
    </location>
</feature>
<feature type="region of interest" description="Disordered" evidence="4">
    <location>
        <begin position="180"/>
        <end position="380"/>
    </location>
</feature>